<proteinExistence type="predicted"/>
<dbReference type="OrthoDB" id="495855at2"/>
<reference evidence="1 2" key="1">
    <citation type="submission" date="2017-06" db="EMBL/GenBank/DDBJ databases">
        <title>Genome sequencing of cyanobaciteial culture collection at National Institute for Environmental Studies (NIES).</title>
        <authorList>
            <person name="Hirose Y."/>
            <person name="Shimura Y."/>
            <person name="Fujisawa T."/>
            <person name="Nakamura Y."/>
            <person name="Kawachi M."/>
        </authorList>
    </citation>
    <scope>NUCLEOTIDE SEQUENCE [LARGE SCALE GENOMIC DNA]</scope>
    <source>
        <strain evidence="1 2">NIES-21</strain>
    </source>
</reference>
<gene>
    <name evidence="1" type="ORF">NIES21_15210</name>
</gene>
<protein>
    <submittedName>
        <fullName evidence="1">Uncharacterized protein</fullName>
    </submittedName>
</protein>
<name>A0A1Z4GDY0_9CYAN</name>
<dbReference type="AlphaFoldDB" id="A0A1Z4GDY0"/>
<evidence type="ECO:0000313" key="1">
    <source>
        <dbReference type="EMBL" id="BAY15702.1"/>
    </source>
</evidence>
<dbReference type="Proteomes" id="UP000218287">
    <property type="component" value="Chromosome"/>
</dbReference>
<evidence type="ECO:0000313" key="2">
    <source>
        <dbReference type="Proteomes" id="UP000218287"/>
    </source>
</evidence>
<keyword evidence="2" id="KW-1185">Reference proteome</keyword>
<dbReference type="EMBL" id="AP018174">
    <property type="protein sequence ID" value="BAY15702.1"/>
    <property type="molecule type" value="Genomic_DNA"/>
</dbReference>
<organism evidence="1 2">
    <name type="scientific">Anabaenopsis circularis NIES-21</name>
    <dbReference type="NCBI Taxonomy" id="1085406"/>
    <lineage>
        <taxon>Bacteria</taxon>
        <taxon>Bacillati</taxon>
        <taxon>Cyanobacteriota</taxon>
        <taxon>Cyanophyceae</taxon>
        <taxon>Nostocales</taxon>
        <taxon>Nodulariaceae</taxon>
        <taxon>Anabaenopsis</taxon>
    </lineage>
</organism>
<sequence>MGKRFNNLEAALRYLQGTGTDTTTIPTAPAGSQLAEYQEWRARKRVVDYTRDAASKPGTLEEAVIKPFGLPTADAKEFLVDFSKRAKDKLTDTGVDVAALNHVASPTDAQRVIGFTPAKAIVTIYATGDGTPTPSKITGRKYNKKNNNSYTLPFGRGTDDPSYSQAKSTIVTAVSNGSTSRGVSFQPEIYR</sequence>
<accession>A0A1Z4GDY0</accession>